<dbReference type="AlphaFoldDB" id="A0A9Q3PCM0"/>
<name>A0A9Q3PCM0_9BASI</name>
<gene>
    <name evidence="2" type="ORF">O181_096384</name>
</gene>
<sequence length="89" mass="9242">MQTAIARRLGAPKLCSARPAQRWPCLSVAPTPAMILHRHALSRPRPALEAGSLGISRPGFPVSSQQASPCGAPENSVIGSKTPPMGTCS</sequence>
<dbReference type="Proteomes" id="UP000765509">
    <property type="component" value="Unassembled WGS sequence"/>
</dbReference>
<reference evidence="2" key="1">
    <citation type="submission" date="2021-03" db="EMBL/GenBank/DDBJ databases">
        <title>Draft genome sequence of rust myrtle Austropuccinia psidii MF-1, a brazilian biotype.</title>
        <authorList>
            <person name="Quecine M.C."/>
            <person name="Pachon D.M.R."/>
            <person name="Bonatelli M.L."/>
            <person name="Correr F.H."/>
            <person name="Franceschini L.M."/>
            <person name="Leite T.F."/>
            <person name="Margarido G.R.A."/>
            <person name="Almeida C.A."/>
            <person name="Ferrarezi J.A."/>
            <person name="Labate C.A."/>
        </authorList>
    </citation>
    <scope>NUCLEOTIDE SEQUENCE</scope>
    <source>
        <strain evidence="2">MF-1</strain>
    </source>
</reference>
<evidence type="ECO:0000256" key="1">
    <source>
        <dbReference type="SAM" id="MobiDB-lite"/>
    </source>
</evidence>
<dbReference type="EMBL" id="AVOT02064212">
    <property type="protein sequence ID" value="MBW0556669.1"/>
    <property type="molecule type" value="Genomic_DNA"/>
</dbReference>
<evidence type="ECO:0000313" key="3">
    <source>
        <dbReference type="Proteomes" id="UP000765509"/>
    </source>
</evidence>
<comment type="caution">
    <text evidence="2">The sequence shown here is derived from an EMBL/GenBank/DDBJ whole genome shotgun (WGS) entry which is preliminary data.</text>
</comment>
<keyword evidence="3" id="KW-1185">Reference proteome</keyword>
<organism evidence="2 3">
    <name type="scientific">Austropuccinia psidii MF-1</name>
    <dbReference type="NCBI Taxonomy" id="1389203"/>
    <lineage>
        <taxon>Eukaryota</taxon>
        <taxon>Fungi</taxon>
        <taxon>Dikarya</taxon>
        <taxon>Basidiomycota</taxon>
        <taxon>Pucciniomycotina</taxon>
        <taxon>Pucciniomycetes</taxon>
        <taxon>Pucciniales</taxon>
        <taxon>Sphaerophragmiaceae</taxon>
        <taxon>Austropuccinia</taxon>
    </lineage>
</organism>
<protein>
    <submittedName>
        <fullName evidence="2">Uncharacterized protein</fullName>
    </submittedName>
</protein>
<accession>A0A9Q3PCM0</accession>
<evidence type="ECO:0000313" key="2">
    <source>
        <dbReference type="EMBL" id="MBW0556669.1"/>
    </source>
</evidence>
<proteinExistence type="predicted"/>
<feature type="region of interest" description="Disordered" evidence="1">
    <location>
        <begin position="50"/>
        <end position="89"/>
    </location>
</feature>